<keyword evidence="6" id="KW-0271">Exosome</keyword>
<dbReference type="GO" id="GO:0016075">
    <property type="term" value="P:rRNA catabolic process"/>
    <property type="evidence" value="ECO:0007669"/>
    <property type="project" value="TreeGrafter"/>
</dbReference>
<gene>
    <name evidence="12" type="ORF">MKZ38_003514</name>
</gene>
<dbReference type="AlphaFoldDB" id="A0AAD5RWS4"/>
<feature type="region of interest" description="Disordered" evidence="10">
    <location>
        <begin position="161"/>
        <end position="186"/>
    </location>
</feature>
<dbReference type="Proteomes" id="UP001201980">
    <property type="component" value="Unassembled WGS sequence"/>
</dbReference>
<evidence type="ECO:0000313" key="13">
    <source>
        <dbReference type="Proteomes" id="UP001201980"/>
    </source>
</evidence>
<organism evidence="12 13">
    <name type="scientific">Zalerion maritima</name>
    <dbReference type="NCBI Taxonomy" id="339359"/>
    <lineage>
        <taxon>Eukaryota</taxon>
        <taxon>Fungi</taxon>
        <taxon>Dikarya</taxon>
        <taxon>Ascomycota</taxon>
        <taxon>Pezizomycotina</taxon>
        <taxon>Sordariomycetes</taxon>
        <taxon>Lulworthiomycetidae</taxon>
        <taxon>Lulworthiales</taxon>
        <taxon>Lulworthiaceae</taxon>
        <taxon>Zalerion</taxon>
    </lineage>
</organism>
<feature type="region of interest" description="Disordered" evidence="10">
    <location>
        <begin position="22"/>
        <end position="51"/>
    </location>
</feature>
<evidence type="ECO:0000256" key="8">
    <source>
        <dbReference type="ARBA" id="ARBA00023242"/>
    </source>
</evidence>
<dbReference type="GO" id="GO:0071038">
    <property type="term" value="P:TRAMP-dependent tRNA surveillance pathway"/>
    <property type="evidence" value="ECO:0007669"/>
    <property type="project" value="TreeGrafter"/>
</dbReference>
<keyword evidence="13" id="KW-1185">Reference proteome</keyword>
<evidence type="ECO:0000259" key="11">
    <source>
        <dbReference type="Pfam" id="PF01138"/>
    </source>
</evidence>
<comment type="similarity">
    <text evidence="3">Belongs to the RNase PH family.</text>
</comment>
<evidence type="ECO:0000256" key="9">
    <source>
        <dbReference type="ARBA" id="ARBA00030617"/>
    </source>
</evidence>
<dbReference type="InterPro" id="IPR050590">
    <property type="entry name" value="Exosome_comp_Rrp42_subfam"/>
</dbReference>
<dbReference type="GO" id="GO:0035925">
    <property type="term" value="F:mRNA 3'-UTR AU-rich region binding"/>
    <property type="evidence" value="ECO:0007669"/>
    <property type="project" value="TreeGrafter"/>
</dbReference>
<dbReference type="GO" id="GO:0071028">
    <property type="term" value="P:nuclear mRNA surveillance"/>
    <property type="evidence" value="ECO:0007669"/>
    <property type="project" value="TreeGrafter"/>
</dbReference>
<protein>
    <recommendedName>
        <fullName evidence="9">Ribosomal RNA-processing protein 43</fullName>
    </recommendedName>
</protein>
<dbReference type="EMBL" id="JAKWBI020000020">
    <property type="protein sequence ID" value="KAJ2906031.1"/>
    <property type="molecule type" value="Genomic_DNA"/>
</dbReference>
<dbReference type="GO" id="GO:0034476">
    <property type="term" value="P:U5 snRNA 3'-end processing"/>
    <property type="evidence" value="ECO:0007669"/>
    <property type="project" value="TreeGrafter"/>
</dbReference>
<dbReference type="GO" id="GO:0000176">
    <property type="term" value="C:nuclear exosome (RNase complex)"/>
    <property type="evidence" value="ECO:0007669"/>
    <property type="project" value="TreeGrafter"/>
</dbReference>
<evidence type="ECO:0000256" key="6">
    <source>
        <dbReference type="ARBA" id="ARBA00022835"/>
    </source>
</evidence>
<evidence type="ECO:0000256" key="10">
    <source>
        <dbReference type="SAM" id="MobiDB-lite"/>
    </source>
</evidence>
<comment type="subcellular location">
    <subcellularLocation>
        <location evidence="1">Cytoplasm</location>
    </subcellularLocation>
    <subcellularLocation>
        <location evidence="2">Nucleus</location>
        <location evidence="2">Nucleolus</location>
    </subcellularLocation>
</comment>
<name>A0AAD5RWS4_9PEZI</name>
<evidence type="ECO:0000256" key="3">
    <source>
        <dbReference type="ARBA" id="ARBA00006678"/>
    </source>
</evidence>
<dbReference type="InterPro" id="IPR001247">
    <property type="entry name" value="ExoRNase_PH_dom1"/>
</dbReference>
<dbReference type="SUPFAM" id="SSF54211">
    <property type="entry name" value="Ribosomal protein S5 domain 2-like"/>
    <property type="match status" value="1"/>
</dbReference>
<evidence type="ECO:0000256" key="2">
    <source>
        <dbReference type="ARBA" id="ARBA00004604"/>
    </source>
</evidence>
<dbReference type="InterPro" id="IPR036345">
    <property type="entry name" value="ExoRNase_PH_dom2_sf"/>
</dbReference>
<keyword evidence="8" id="KW-0539">Nucleus</keyword>
<dbReference type="GO" id="GO:0034473">
    <property type="term" value="P:U1 snRNA 3'-end processing"/>
    <property type="evidence" value="ECO:0007669"/>
    <property type="project" value="TreeGrafter"/>
</dbReference>
<feature type="domain" description="Exoribonuclease phosphorolytic" evidence="11">
    <location>
        <begin position="46"/>
        <end position="228"/>
    </location>
</feature>
<evidence type="ECO:0000256" key="1">
    <source>
        <dbReference type="ARBA" id="ARBA00004496"/>
    </source>
</evidence>
<keyword evidence="4" id="KW-0963">Cytoplasm</keyword>
<keyword evidence="7" id="KW-0694">RNA-binding</keyword>
<dbReference type="GO" id="GO:0005730">
    <property type="term" value="C:nucleolus"/>
    <property type="evidence" value="ECO:0007669"/>
    <property type="project" value="UniProtKB-SubCell"/>
</dbReference>
<evidence type="ECO:0000313" key="12">
    <source>
        <dbReference type="EMBL" id="KAJ2906031.1"/>
    </source>
</evidence>
<accession>A0AAD5RWS4</accession>
<keyword evidence="5" id="KW-0698">rRNA processing</keyword>
<evidence type="ECO:0000256" key="7">
    <source>
        <dbReference type="ARBA" id="ARBA00022884"/>
    </source>
</evidence>
<proteinExistence type="inferred from homology"/>
<sequence length="345" mass="37979">MAQSTVPMFSAQTFAKLSPHPYMLANLKPSDPSRPSQRTNGRQPKQSRTLQVNTSSLTHANGSAMVRLGDTTVICAVRAESLPVTEIPNYRPASSTGPPLDEIASYDLLVPNIELATGSAPEFLPGVPPTALAQTLSTRLYSLLLSSGMVQVDDLRIWEKSEDDNDDNMEDGDGDGDQELGTVPETPGRTLRGYWALFIDVTFASYDGNPFDAAWIAVLAALHNMKLPRAWWDADMEMVVCSPEGSEFQKLHLEGFPVSCTAAVVTERDHAEHSVGKYWVLTDPDRREEKLCDESICMVVDCSRRGDTKILNLSKAGGCELDKALINEFRQTAENRWQDCRAALE</sequence>
<feature type="compositionally biased region" description="Polar residues" evidence="10">
    <location>
        <begin position="33"/>
        <end position="51"/>
    </location>
</feature>
<dbReference type="Pfam" id="PF01138">
    <property type="entry name" value="RNase_PH"/>
    <property type="match status" value="1"/>
</dbReference>
<dbReference type="GO" id="GO:0034475">
    <property type="term" value="P:U4 snRNA 3'-end processing"/>
    <property type="evidence" value="ECO:0007669"/>
    <property type="project" value="TreeGrafter"/>
</dbReference>
<dbReference type="InterPro" id="IPR027408">
    <property type="entry name" value="PNPase/RNase_PH_dom_sf"/>
</dbReference>
<evidence type="ECO:0000256" key="4">
    <source>
        <dbReference type="ARBA" id="ARBA00022490"/>
    </source>
</evidence>
<evidence type="ECO:0000256" key="5">
    <source>
        <dbReference type="ARBA" id="ARBA00022552"/>
    </source>
</evidence>
<dbReference type="InterPro" id="IPR020568">
    <property type="entry name" value="Ribosomal_Su5_D2-typ_SF"/>
</dbReference>
<feature type="compositionally biased region" description="Acidic residues" evidence="10">
    <location>
        <begin position="161"/>
        <end position="178"/>
    </location>
</feature>
<dbReference type="Gene3D" id="3.30.230.70">
    <property type="entry name" value="GHMP Kinase, N-terminal domain"/>
    <property type="match status" value="1"/>
</dbReference>
<dbReference type="SUPFAM" id="SSF55666">
    <property type="entry name" value="Ribonuclease PH domain 2-like"/>
    <property type="match status" value="1"/>
</dbReference>
<dbReference type="GO" id="GO:0000177">
    <property type="term" value="C:cytoplasmic exosome (RNase complex)"/>
    <property type="evidence" value="ECO:0007669"/>
    <property type="project" value="TreeGrafter"/>
</dbReference>
<comment type="caution">
    <text evidence="12">The sequence shown here is derived from an EMBL/GenBank/DDBJ whole genome shotgun (WGS) entry which is preliminary data.</text>
</comment>
<dbReference type="PANTHER" id="PTHR11097:SF9">
    <property type="entry name" value="EXOSOME COMPLEX COMPONENT RRP43"/>
    <property type="match status" value="1"/>
</dbReference>
<dbReference type="GO" id="GO:0000467">
    <property type="term" value="P:exonucleolytic trimming to generate mature 3'-end of 5.8S rRNA from tricistronic rRNA transcript (SSU-rRNA, 5.8S rRNA, LSU-rRNA)"/>
    <property type="evidence" value="ECO:0007669"/>
    <property type="project" value="TreeGrafter"/>
</dbReference>
<dbReference type="GO" id="GO:0071035">
    <property type="term" value="P:nuclear polyadenylation-dependent rRNA catabolic process"/>
    <property type="evidence" value="ECO:0007669"/>
    <property type="project" value="TreeGrafter"/>
</dbReference>
<dbReference type="PANTHER" id="PTHR11097">
    <property type="entry name" value="EXOSOME COMPLEX EXONUCLEASE RIBOSOMAL RNA PROCESSING PROTEIN"/>
    <property type="match status" value="1"/>
</dbReference>
<reference evidence="12" key="1">
    <citation type="submission" date="2022-07" db="EMBL/GenBank/DDBJ databases">
        <title>Draft genome sequence of Zalerion maritima ATCC 34329, a (micro)plastics degrading marine fungus.</title>
        <authorList>
            <person name="Paco A."/>
            <person name="Goncalves M.F.M."/>
            <person name="Rocha-Santos T.A.P."/>
            <person name="Alves A."/>
        </authorList>
    </citation>
    <scope>NUCLEOTIDE SEQUENCE</scope>
    <source>
        <strain evidence="12">ATCC 34329</strain>
    </source>
</reference>